<dbReference type="STRING" id="1280514.AXFE_19840"/>
<accession>A0A0D8HGX4</accession>
<evidence type="ECO:0000259" key="10">
    <source>
        <dbReference type="Pfam" id="PF02767"/>
    </source>
</evidence>
<feature type="domain" description="DNA polymerase III beta sliding clamp N-terminal" evidence="9">
    <location>
        <begin position="1"/>
        <end position="104"/>
    </location>
</feature>
<dbReference type="GO" id="GO:0003887">
    <property type="term" value="F:DNA-directed DNA polymerase activity"/>
    <property type="evidence" value="ECO:0007669"/>
    <property type="project" value="UniProtKB-KW"/>
</dbReference>
<proteinExistence type="inferred from homology"/>
<sequence>MRFSCERDLLSESIGIASRALESRSFGNGVHLDLTGDNLVIYAHETDILIEVRIEVLGHEDGSCVIPTPLTSDLIKSLGEGIVEIDVDDMALTMRSQRAKMSVNLVADFNPPYLRDETVAPVTVDAGELKEALAQVIRASAKGDARDFVYTGVLFAAIDGGLRLVATDGVRMAIRDLRGVNLLESDSEVIVPARSLTELEKLLALRSQKEELRVSVGDKEAAFEIGDFLLVTRLIEERYRDYRQVIQPSYPKRLVVSKREIVEALRRLRRMARENRDMTNLRLDITETRLFMSVHIPQVGTATEELEATYIGDEEISLAFDPELLNEGIDAVGSEYAALEIVATNKAVRIANADNSDLTYLLMPIRQ</sequence>
<dbReference type="InterPro" id="IPR046938">
    <property type="entry name" value="DNA_clamp_sf"/>
</dbReference>
<dbReference type="PANTHER" id="PTHR30478:SF0">
    <property type="entry name" value="BETA SLIDING CLAMP"/>
    <property type="match status" value="1"/>
</dbReference>
<keyword evidence="5 12" id="KW-0548">Nucleotidyltransferase</keyword>
<dbReference type="SUPFAM" id="SSF55979">
    <property type="entry name" value="DNA clamp"/>
    <property type="match status" value="3"/>
</dbReference>
<evidence type="ECO:0000259" key="9">
    <source>
        <dbReference type="Pfam" id="PF00712"/>
    </source>
</evidence>
<dbReference type="Gene3D" id="3.70.10.10">
    <property type="match status" value="1"/>
</dbReference>
<dbReference type="InterPro" id="IPR001001">
    <property type="entry name" value="DNA_polIII_beta"/>
</dbReference>
<evidence type="ECO:0000256" key="6">
    <source>
        <dbReference type="ARBA" id="ARBA00022705"/>
    </source>
</evidence>
<protein>
    <submittedName>
        <fullName evidence="12">DNA polymerase III subunit beta</fullName>
        <ecNumber evidence="12">2.7.7.7</ecNumber>
    </submittedName>
</protein>
<dbReference type="InterPro" id="IPR022635">
    <property type="entry name" value="DNA_polIII_beta_C"/>
</dbReference>
<dbReference type="InterPro" id="IPR022637">
    <property type="entry name" value="DNA_polIII_beta_cen"/>
</dbReference>
<organism evidence="12 13">
    <name type="scientific">Acidithrix ferrooxidans</name>
    <dbReference type="NCBI Taxonomy" id="1280514"/>
    <lineage>
        <taxon>Bacteria</taxon>
        <taxon>Bacillati</taxon>
        <taxon>Actinomycetota</taxon>
        <taxon>Acidimicrobiia</taxon>
        <taxon>Acidimicrobiales</taxon>
        <taxon>Acidimicrobiaceae</taxon>
        <taxon>Acidithrix</taxon>
    </lineage>
</organism>
<dbReference type="GO" id="GO:0005737">
    <property type="term" value="C:cytoplasm"/>
    <property type="evidence" value="ECO:0007669"/>
    <property type="project" value="UniProtKB-SubCell"/>
</dbReference>
<dbReference type="EC" id="2.7.7.7" evidence="12"/>
<dbReference type="RefSeq" id="WP_052605630.1">
    <property type="nucleotide sequence ID" value="NZ_JXYS01000062.1"/>
</dbReference>
<evidence type="ECO:0000256" key="5">
    <source>
        <dbReference type="ARBA" id="ARBA00022695"/>
    </source>
</evidence>
<evidence type="ECO:0000256" key="1">
    <source>
        <dbReference type="ARBA" id="ARBA00004496"/>
    </source>
</evidence>
<gene>
    <name evidence="12" type="primary">dnaN</name>
    <name evidence="12" type="ORF">AXFE_19840</name>
</gene>
<dbReference type="Pfam" id="PF02767">
    <property type="entry name" value="DNA_pol3_beta_2"/>
    <property type="match status" value="1"/>
</dbReference>
<dbReference type="Gene3D" id="3.10.150.10">
    <property type="entry name" value="DNA Polymerase III, subunit A, domain 2"/>
    <property type="match status" value="1"/>
</dbReference>
<comment type="similarity">
    <text evidence="2">Belongs to the beta sliding clamp family.</text>
</comment>
<evidence type="ECO:0000256" key="3">
    <source>
        <dbReference type="ARBA" id="ARBA00022490"/>
    </source>
</evidence>
<dbReference type="InterPro" id="IPR022634">
    <property type="entry name" value="DNA_polIII_beta_N"/>
</dbReference>
<evidence type="ECO:0000256" key="8">
    <source>
        <dbReference type="ARBA" id="ARBA00023125"/>
    </source>
</evidence>
<dbReference type="NCBIfam" id="TIGR00663">
    <property type="entry name" value="dnan"/>
    <property type="match status" value="1"/>
</dbReference>
<feature type="domain" description="DNA polymerase III beta sliding clamp C-terminal" evidence="11">
    <location>
        <begin position="249"/>
        <end position="366"/>
    </location>
</feature>
<dbReference type="Pfam" id="PF00712">
    <property type="entry name" value="DNA_pol3_beta"/>
    <property type="match status" value="1"/>
</dbReference>
<dbReference type="EMBL" id="JXYS01000062">
    <property type="protein sequence ID" value="KJF17173.1"/>
    <property type="molecule type" value="Genomic_DNA"/>
</dbReference>
<dbReference type="Proteomes" id="UP000032360">
    <property type="component" value="Unassembled WGS sequence"/>
</dbReference>
<keyword evidence="7" id="KW-0239">DNA-directed DNA polymerase</keyword>
<dbReference type="GO" id="GO:0008408">
    <property type="term" value="F:3'-5' exonuclease activity"/>
    <property type="evidence" value="ECO:0007669"/>
    <property type="project" value="InterPro"/>
</dbReference>
<comment type="caution">
    <text evidence="12">The sequence shown here is derived from an EMBL/GenBank/DDBJ whole genome shotgun (WGS) entry which is preliminary data.</text>
</comment>
<comment type="subcellular location">
    <subcellularLocation>
        <location evidence="1">Cytoplasm</location>
    </subcellularLocation>
</comment>
<dbReference type="SMART" id="SM00480">
    <property type="entry name" value="POL3Bc"/>
    <property type="match status" value="1"/>
</dbReference>
<reference evidence="12 13" key="1">
    <citation type="submission" date="2015-01" db="EMBL/GenBank/DDBJ databases">
        <title>Draft genome of the acidophilic iron oxidizer Acidithrix ferrooxidans strain Py-F3.</title>
        <authorList>
            <person name="Poehlein A."/>
            <person name="Eisen S."/>
            <person name="Schloemann M."/>
            <person name="Johnson B.D."/>
            <person name="Daniel R."/>
            <person name="Muehling M."/>
        </authorList>
    </citation>
    <scope>NUCLEOTIDE SEQUENCE [LARGE SCALE GENOMIC DNA]</scope>
    <source>
        <strain evidence="12 13">Py-F3</strain>
    </source>
</reference>
<dbReference type="GO" id="GO:0006271">
    <property type="term" value="P:DNA strand elongation involved in DNA replication"/>
    <property type="evidence" value="ECO:0007669"/>
    <property type="project" value="TreeGrafter"/>
</dbReference>
<evidence type="ECO:0000256" key="4">
    <source>
        <dbReference type="ARBA" id="ARBA00022679"/>
    </source>
</evidence>
<evidence type="ECO:0000256" key="7">
    <source>
        <dbReference type="ARBA" id="ARBA00022932"/>
    </source>
</evidence>
<dbReference type="CDD" id="cd00140">
    <property type="entry name" value="beta_clamp"/>
    <property type="match status" value="1"/>
</dbReference>
<dbReference type="PANTHER" id="PTHR30478">
    <property type="entry name" value="DNA POLYMERASE III SUBUNIT BETA"/>
    <property type="match status" value="1"/>
</dbReference>
<evidence type="ECO:0000256" key="2">
    <source>
        <dbReference type="ARBA" id="ARBA00010752"/>
    </source>
</evidence>
<keyword evidence="4 12" id="KW-0808">Transferase</keyword>
<dbReference type="OrthoDB" id="468978at2"/>
<dbReference type="GO" id="GO:0003677">
    <property type="term" value="F:DNA binding"/>
    <property type="evidence" value="ECO:0007669"/>
    <property type="project" value="UniProtKB-KW"/>
</dbReference>
<keyword evidence="3" id="KW-0963">Cytoplasm</keyword>
<evidence type="ECO:0000313" key="12">
    <source>
        <dbReference type="EMBL" id="KJF17173.1"/>
    </source>
</evidence>
<evidence type="ECO:0000313" key="13">
    <source>
        <dbReference type="Proteomes" id="UP000032360"/>
    </source>
</evidence>
<dbReference type="GO" id="GO:0009360">
    <property type="term" value="C:DNA polymerase III complex"/>
    <property type="evidence" value="ECO:0007669"/>
    <property type="project" value="InterPro"/>
</dbReference>
<feature type="domain" description="DNA polymerase III beta sliding clamp central" evidence="10">
    <location>
        <begin position="124"/>
        <end position="239"/>
    </location>
</feature>
<name>A0A0D8HGX4_9ACTN</name>
<keyword evidence="8" id="KW-0238">DNA-binding</keyword>
<dbReference type="Pfam" id="PF02768">
    <property type="entry name" value="DNA_pol3_beta_3"/>
    <property type="match status" value="1"/>
</dbReference>
<evidence type="ECO:0000259" key="11">
    <source>
        <dbReference type="Pfam" id="PF02768"/>
    </source>
</evidence>
<keyword evidence="13" id="KW-1185">Reference proteome</keyword>
<dbReference type="AlphaFoldDB" id="A0A0D8HGX4"/>
<keyword evidence="6" id="KW-0235">DNA replication</keyword>